<dbReference type="InterPro" id="IPR016181">
    <property type="entry name" value="Acyl_CoA_acyltransferase"/>
</dbReference>
<dbReference type="Proteomes" id="UP000295765">
    <property type="component" value="Unassembled WGS sequence"/>
</dbReference>
<accession>A0A4R2LDA8</accession>
<dbReference type="Pfam" id="PF13444">
    <property type="entry name" value="Acetyltransf_5"/>
    <property type="match status" value="1"/>
</dbReference>
<evidence type="ECO:0000313" key="2">
    <source>
        <dbReference type="Proteomes" id="UP000295765"/>
    </source>
</evidence>
<evidence type="ECO:0000313" key="1">
    <source>
        <dbReference type="EMBL" id="TCO82436.1"/>
    </source>
</evidence>
<dbReference type="Gene3D" id="3.40.630.30">
    <property type="match status" value="1"/>
</dbReference>
<reference evidence="1 2" key="1">
    <citation type="submission" date="2019-03" db="EMBL/GenBank/DDBJ databases">
        <title>Genomic Encyclopedia of Type Strains, Phase IV (KMG-IV): sequencing the most valuable type-strain genomes for metagenomic binning, comparative biology and taxonomic classification.</title>
        <authorList>
            <person name="Goeker M."/>
        </authorList>
    </citation>
    <scope>NUCLEOTIDE SEQUENCE [LARGE SCALE GENOMIC DNA]</scope>
    <source>
        <strain evidence="1 2">DSM 25287</strain>
    </source>
</reference>
<dbReference type="OrthoDB" id="582214at2"/>
<protein>
    <submittedName>
        <fullName evidence="1">N-acyl amino acid synthase of PEP-CTERM/exosortase system</fullName>
    </submittedName>
</protein>
<dbReference type="AlphaFoldDB" id="A0A4R2LDA8"/>
<gene>
    <name evidence="1" type="ORF">EV699_105227</name>
</gene>
<organism evidence="1 2">
    <name type="scientific">Plasticicumulans lactativorans</name>
    <dbReference type="NCBI Taxonomy" id="1133106"/>
    <lineage>
        <taxon>Bacteria</taxon>
        <taxon>Pseudomonadati</taxon>
        <taxon>Pseudomonadota</taxon>
        <taxon>Gammaproteobacteria</taxon>
        <taxon>Candidatus Competibacteraceae</taxon>
        <taxon>Plasticicumulans</taxon>
    </lineage>
</organism>
<dbReference type="NCBIfam" id="TIGR03694">
    <property type="entry name" value="exosort_acyl"/>
    <property type="match status" value="1"/>
</dbReference>
<keyword evidence="2" id="KW-1185">Reference proteome</keyword>
<dbReference type="RefSeq" id="WP_132539865.1">
    <property type="nucleotide sequence ID" value="NZ_SLWY01000005.1"/>
</dbReference>
<dbReference type="SUPFAM" id="SSF55729">
    <property type="entry name" value="Acyl-CoA N-acyltransferases (Nat)"/>
    <property type="match status" value="1"/>
</dbReference>
<sequence>MTTESLSPFGQFQNYFDLFVADPHDTRAPERNAGIIARCHRLRYEVYCREFGFEREEDCPGQMERDEYDDQSLHCLLVHRSTQSSAGTVRLVLSRPDAPEQRLPFWAHCEDSLFAQHPNHPACFPPGSYAEISRLAVGGAFRRRPGEQESPIGQIEGQDFTDVERRTFPLISLCLFLAASSLVVLSGREYAYAIMEPRLARRLASAGMLFERIGSDTDYHGLRAAFYTDTQLALSALDRIAGMREIFDAVTHGVRMQLAPGAVRIAPALQARFGG</sequence>
<comment type="caution">
    <text evidence="1">The sequence shown here is derived from an EMBL/GenBank/DDBJ whole genome shotgun (WGS) entry which is preliminary data.</text>
</comment>
<dbReference type="EMBL" id="SLWY01000005">
    <property type="protein sequence ID" value="TCO82436.1"/>
    <property type="molecule type" value="Genomic_DNA"/>
</dbReference>
<proteinExistence type="predicted"/>
<dbReference type="InterPro" id="IPR022484">
    <property type="entry name" value="PEP-CTERM/exosrtase_acylTfrase"/>
</dbReference>
<name>A0A4R2LDA8_9GAMM</name>